<keyword evidence="3" id="KW-1003">Cell membrane</keyword>
<dbReference type="Pfam" id="PF05977">
    <property type="entry name" value="MFS_3"/>
    <property type="match status" value="1"/>
</dbReference>
<feature type="transmembrane region" description="Helical" evidence="7">
    <location>
        <begin position="377"/>
        <end position="394"/>
    </location>
</feature>
<dbReference type="Proteomes" id="UP001341297">
    <property type="component" value="Unassembled WGS sequence"/>
</dbReference>
<feature type="transmembrane region" description="Helical" evidence="7">
    <location>
        <begin position="42"/>
        <end position="63"/>
    </location>
</feature>
<reference evidence="9" key="2">
    <citation type="submission" date="2015-10" db="EMBL/GenBank/DDBJ databases">
        <authorList>
            <person name="Gilbert D.G."/>
        </authorList>
    </citation>
    <scope>NUCLEOTIDE SEQUENCE</scope>
    <source>
        <strain evidence="9">GO-13</strain>
    </source>
</reference>
<name>A0A0T6BUH3_9BACI</name>
<protein>
    <submittedName>
        <fullName evidence="10">MFS transporter</fullName>
    </submittedName>
</protein>
<dbReference type="InterPro" id="IPR010290">
    <property type="entry name" value="TM_effector"/>
</dbReference>
<dbReference type="Proteomes" id="UP000036168">
    <property type="component" value="Unassembled WGS sequence"/>
</dbReference>
<accession>A0A0T6BUH3</accession>
<feature type="transmembrane region" description="Helical" evidence="7">
    <location>
        <begin position="222"/>
        <end position="247"/>
    </location>
</feature>
<feature type="transmembrane region" description="Helical" evidence="7">
    <location>
        <begin position="75"/>
        <end position="95"/>
    </location>
</feature>
<keyword evidence="6 7" id="KW-0472">Membrane</keyword>
<dbReference type="PROSITE" id="PS50850">
    <property type="entry name" value="MFS"/>
    <property type="match status" value="1"/>
</dbReference>
<dbReference type="OrthoDB" id="2276409at2"/>
<dbReference type="EMBL" id="LECW02000004">
    <property type="protein sequence ID" value="KRT95295.1"/>
    <property type="molecule type" value="Genomic_DNA"/>
</dbReference>
<evidence type="ECO:0000256" key="2">
    <source>
        <dbReference type="ARBA" id="ARBA00022448"/>
    </source>
</evidence>
<evidence type="ECO:0000313" key="10">
    <source>
        <dbReference type="EMBL" id="MEC0485099.1"/>
    </source>
</evidence>
<dbReference type="GO" id="GO:0005886">
    <property type="term" value="C:plasma membrane"/>
    <property type="evidence" value="ECO:0007669"/>
    <property type="project" value="UniProtKB-SubCell"/>
</dbReference>
<evidence type="ECO:0000256" key="5">
    <source>
        <dbReference type="ARBA" id="ARBA00022989"/>
    </source>
</evidence>
<feature type="transmembrane region" description="Helical" evidence="7">
    <location>
        <begin position="101"/>
        <end position="121"/>
    </location>
</feature>
<dbReference type="AlphaFoldDB" id="A0A0T6BUH3"/>
<comment type="caution">
    <text evidence="9">The sequence shown here is derived from an EMBL/GenBank/DDBJ whole genome shotgun (WGS) entry which is preliminary data.</text>
</comment>
<dbReference type="InterPro" id="IPR036259">
    <property type="entry name" value="MFS_trans_sf"/>
</dbReference>
<feature type="transmembrane region" description="Helical" evidence="7">
    <location>
        <begin position="352"/>
        <end position="371"/>
    </location>
</feature>
<sequence length="419" mass="46806">MNKEFLISRFTLFVLGTFIPKIADKVYLVAMPWLIYELTHSSFYMGVMFLIETIPFILISPISGVIADKFSYYKILMITLAIQFTGLLTIAAFLITSVPPIWVLFLLGFTICGAGACYWVVYNTAIPVIFKKEELVKANSLFQFSDTLTVIIGASIAAFLIKSIGINYLFLVIAFSFFITLFIIIPFKSSLSHLNKNLLKKKEGLKSEFYQGLIYVYYHKPLFYITIIALIGNIGNGVLVSMLVYLIRNDLGLGALELNYIYVAGGLAEFIALIIVSRLLNKFTSVRLMLISQVFCGIGILIMGLFTNLMILMIGFAIQNAAVVAYNITNRTFRQKIVPQELLGRVNGFNQMLVRSAFPFSGFVAGILVSMITVGNLYTITAILSIIAVIPFYLSSFKNISDEEAQTISNKIIEDKVTM</sequence>
<dbReference type="GO" id="GO:0022857">
    <property type="term" value="F:transmembrane transporter activity"/>
    <property type="evidence" value="ECO:0007669"/>
    <property type="project" value="InterPro"/>
</dbReference>
<evidence type="ECO:0000259" key="8">
    <source>
        <dbReference type="PROSITE" id="PS50850"/>
    </source>
</evidence>
<feature type="transmembrane region" description="Helical" evidence="7">
    <location>
        <begin position="259"/>
        <end position="276"/>
    </location>
</feature>
<comment type="subcellular location">
    <subcellularLocation>
        <location evidence="1">Cell membrane</location>
        <topology evidence="1">Multi-pass membrane protein</topology>
    </subcellularLocation>
</comment>
<evidence type="ECO:0000313" key="12">
    <source>
        <dbReference type="Proteomes" id="UP001341297"/>
    </source>
</evidence>
<evidence type="ECO:0000313" key="9">
    <source>
        <dbReference type="EMBL" id="KRT95295.1"/>
    </source>
</evidence>
<keyword evidence="12" id="KW-1185">Reference proteome</keyword>
<reference evidence="9 11" key="1">
    <citation type="journal article" date="2015" name="Int. J. Syst. Evol. Microbiol.">
        <title>Bacillus glycinifermentans sp. nov., isolated from fermented soybean paste.</title>
        <authorList>
            <person name="Kim S.J."/>
            <person name="Dunlap C.A."/>
            <person name="Kwon S.W."/>
            <person name="Rooney A.P."/>
        </authorList>
    </citation>
    <scope>NUCLEOTIDE SEQUENCE [LARGE SCALE GENOMIC DNA]</scope>
    <source>
        <strain evidence="9 11">GO-13</strain>
    </source>
</reference>
<keyword evidence="4 7" id="KW-0812">Transmembrane</keyword>
<gene>
    <name evidence="9" type="ORF">AB447_212410</name>
    <name evidence="10" type="ORF">P8828_09625</name>
</gene>
<proteinExistence type="predicted"/>
<feature type="transmembrane region" description="Helical" evidence="7">
    <location>
        <begin position="12"/>
        <end position="36"/>
    </location>
</feature>
<dbReference type="EMBL" id="JARRTL010000008">
    <property type="protein sequence ID" value="MEC0485099.1"/>
    <property type="molecule type" value="Genomic_DNA"/>
</dbReference>
<feature type="transmembrane region" description="Helical" evidence="7">
    <location>
        <begin position="288"/>
        <end position="305"/>
    </location>
</feature>
<dbReference type="PANTHER" id="PTHR23513">
    <property type="entry name" value="INTEGRAL MEMBRANE EFFLUX PROTEIN-RELATED"/>
    <property type="match status" value="1"/>
</dbReference>
<evidence type="ECO:0000256" key="6">
    <source>
        <dbReference type="ARBA" id="ARBA00023136"/>
    </source>
</evidence>
<evidence type="ECO:0000256" key="4">
    <source>
        <dbReference type="ARBA" id="ARBA00022692"/>
    </source>
</evidence>
<evidence type="ECO:0000313" key="11">
    <source>
        <dbReference type="Proteomes" id="UP000036168"/>
    </source>
</evidence>
<dbReference type="Gene3D" id="1.20.1250.20">
    <property type="entry name" value="MFS general substrate transporter like domains"/>
    <property type="match status" value="1"/>
</dbReference>
<dbReference type="CDD" id="cd06173">
    <property type="entry name" value="MFS_MefA_like"/>
    <property type="match status" value="1"/>
</dbReference>
<dbReference type="PANTHER" id="PTHR23513:SF6">
    <property type="entry name" value="MAJOR FACILITATOR SUPERFAMILY ASSOCIATED DOMAIN-CONTAINING PROTEIN"/>
    <property type="match status" value="1"/>
</dbReference>
<evidence type="ECO:0000256" key="1">
    <source>
        <dbReference type="ARBA" id="ARBA00004651"/>
    </source>
</evidence>
<evidence type="ECO:0000256" key="7">
    <source>
        <dbReference type="SAM" id="Phobius"/>
    </source>
</evidence>
<feature type="transmembrane region" description="Helical" evidence="7">
    <location>
        <begin position="167"/>
        <end position="187"/>
    </location>
</feature>
<reference evidence="10 12" key="3">
    <citation type="submission" date="2023-03" db="EMBL/GenBank/DDBJ databases">
        <title>Agriculturally important microbes genome sequencing.</title>
        <authorList>
            <person name="Dunlap C."/>
        </authorList>
    </citation>
    <scope>NUCLEOTIDE SEQUENCE [LARGE SCALE GENOMIC DNA]</scope>
    <source>
        <strain evidence="10 12">CBP-3203</strain>
    </source>
</reference>
<organism evidence="9 11">
    <name type="scientific">Bacillus glycinifermentans</name>
    <dbReference type="NCBI Taxonomy" id="1664069"/>
    <lineage>
        <taxon>Bacteria</taxon>
        <taxon>Bacillati</taxon>
        <taxon>Bacillota</taxon>
        <taxon>Bacilli</taxon>
        <taxon>Bacillales</taxon>
        <taxon>Bacillaceae</taxon>
        <taxon>Bacillus</taxon>
    </lineage>
</organism>
<evidence type="ECO:0000256" key="3">
    <source>
        <dbReference type="ARBA" id="ARBA00022475"/>
    </source>
</evidence>
<dbReference type="InterPro" id="IPR020846">
    <property type="entry name" value="MFS_dom"/>
</dbReference>
<keyword evidence="2" id="KW-0813">Transport</keyword>
<dbReference type="SUPFAM" id="SSF103473">
    <property type="entry name" value="MFS general substrate transporter"/>
    <property type="match status" value="1"/>
</dbReference>
<feature type="domain" description="Major facilitator superfamily (MFS) profile" evidence="8">
    <location>
        <begin position="9"/>
        <end position="400"/>
    </location>
</feature>
<keyword evidence="5 7" id="KW-1133">Transmembrane helix</keyword>
<dbReference type="RefSeq" id="WP_057957460.1">
    <property type="nucleotide sequence ID" value="NZ_CP023481.1"/>
</dbReference>